<name>A0AAD7AJS8_9AGAR</name>
<dbReference type="AlphaFoldDB" id="A0AAD7AJS8"/>
<evidence type="ECO:0000313" key="3">
    <source>
        <dbReference type="Proteomes" id="UP001218218"/>
    </source>
</evidence>
<evidence type="ECO:0000256" key="1">
    <source>
        <dbReference type="SAM" id="MobiDB-lite"/>
    </source>
</evidence>
<organism evidence="2 3">
    <name type="scientific">Mycena albidolilacea</name>
    <dbReference type="NCBI Taxonomy" id="1033008"/>
    <lineage>
        <taxon>Eukaryota</taxon>
        <taxon>Fungi</taxon>
        <taxon>Dikarya</taxon>
        <taxon>Basidiomycota</taxon>
        <taxon>Agaricomycotina</taxon>
        <taxon>Agaricomycetes</taxon>
        <taxon>Agaricomycetidae</taxon>
        <taxon>Agaricales</taxon>
        <taxon>Marasmiineae</taxon>
        <taxon>Mycenaceae</taxon>
        <taxon>Mycena</taxon>
    </lineage>
</organism>
<sequence length="201" mass="21832">MVPRMTATRHHTSSSVARVPPPERRRRRLLSVRRAMLNHLYAPTPHTRTINPRPAVSSVPRAPSVATPRRASASSEIWAESARTSPVTPACTPTRYAGATYTGPSIATRPVSASEAALSILETDVDEGLFPGHIFYHPTLICRDLRPFVVPHVAVPLSTHLRDPSMGSAPLRLLSPLSRNSTAALQAYLPDGRSPAHPHNT</sequence>
<feature type="region of interest" description="Disordered" evidence="1">
    <location>
        <begin position="44"/>
        <end position="71"/>
    </location>
</feature>
<feature type="region of interest" description="Disordered" evidence="1">
    <location>
        <begin position="1"/>
        <end position="25"/>
    </location>
</feature>
<protein>
    <submittedName>
        <fullName evidence="2">Uncharacterized protein</fullName>
    </submittedName>
</protein>
<dbReference type="Proteomes" id="UP001218218">
    <property type="component" value="Unassembled WGS sequence"/>
</dbReference>
<dbReference type="EMBL" id="JARIHO010000005">
    <property type="protein sequence ID" value="KAJ7361047.1"/>
    <property type="molecule type" value="Genomic_DNA"/>
</dbReference>
<accession>A0AAD7AJS8</accession>
<comment type="caution">
    <text evidence="2">The sequence shown here is derived from an EMBL/GenBank/DDBJ whole genome shotgun (WGS) entry which is preliminary data.</text>
</comment>
<gene>
    <name evidence="2" type="ORF">DFH08DRAFT_842970</name>
</gene>
<proteinExistence type="predicted"/>
<keyword evidence="3" id="KW-1185">Reference proteome</keyword>
<reference evidence="2" key="1">
    <citation type="submission" date="2023-03" db="EMBL/GenBank/DDBJ databases">
        <title>Massive genome expansion in bonnet fungi (Mycena s.s.) driven by repeated elements and novel gene families across ecological guilds.</title>
        <authorList>
            <consortium name="Lawrence Berkeley National Laboratory"/>
            <person name="Harder C.B."/>
            <person name="Miyauchi S."/>
            <person name="Viragh M."/>
            <person name="Kuo A."/>
            <person name="Thoen E."/>
            <person name="Andreopoulos B."/>
            <person name="Lu D."/>
            <person name="Skrede I."/>
            <person name="Drula E."/>
            <person name="Henrissat B."/>
            <person name="Morin E."/>
            <person name="Kohler A."/>
            <person name="Barry K."/>
            <person name="LaButti K."/>
            <person name="Morin E."/>
            <person name="Salamov A."/>
            <person name="Lipzen A."/>
            <person name="Mereny Z."/>
            <person name="Hegedus B."/>
            <person name="Baldrian P."/>
            <person name="Stursova M."/>
            <person name="Weitz H."/>
            <person name="Taylor A."/>
            <person name="Grigoriev I.V."/>
            <person name="Nagy L.G."/>
            <person name="Martin F."/>
            <person name="Kauserud H."/>
        </authorList>
    </citation>
    <scope>NUCLEOTIDE SEQUENCE</scope>
    <source>
        <strain evidence="2">CBHHK002</strain>
    </source>
</reference>
<evidence type="ECO:0000313" key="2">
    <source>
        <dbReference type="EMBL" id="KAJ7361047.1"/>
    </source>
</evidence>